<dbReference type="RefSeq" id="WP_160981945.1">
    <property type="nucleotide sequence ID" value="NZ_WVHK01000110.1"/>
</dbReference>
<keyword evidence="2" id="KW-0460">Magnesium</keyword>
<dbReference type="GO" id="GO:0009366">
    <property type="term" value="C:enterobactin synthetase complex"/>
    <property type="evidence" value="ECO:0007669"/>
    <property type="project" value="InterPro"/>
</dbReference>
<feature type="binding site" evidence="1">
    <location>
        <position position="125"/>
    </location>
    <ligand>
        <name>CoA</name>
        <dbReference type="ChEBI" id="CHEBI:57287"/>
    </ligand>
</feature>
<feature type="binding site" evidence="2">
    <location>
        <position position="125"/>
    </location>
    <ligand>
        <name>Mg(2+)</name>
        <dbReference type="ChEBI" id="CHEBI:18420"/>
    </ligand>
</feature>
<organism evidence="4 5">
    <name type="scientific">Deinococcus xianganensis</name>
    <dbReference type="NCBI Taxonomy" id="1507289"/>
    <lineage>
        <taxon>Bacteria</taxon>
        <taxon>Thermotogati</taxon>
        <taxon>Deinococcota</taxon>
        <taxon>Deinococci</taxon>
        <taxon>Deinococcales</taxon>
        <taxon>Deinococcaceae</taxon>
        <taxon>Deinococcus</taxon>
    </lineage>
</organism>
<accession>A0A6I4YP72</accession>
<gene>
    <name evidence="4" type="ORF">GLX28_18415</name>
</gene>
<dbReference type="InterPro" id="IPR041354">
    <property type="entry name" value="4PPT_N"/>
</dbReference>
<feature type="binding site" evidence="2">
    <location>
        <position position="127"/>
    </location>
    <ligand>
        <name>Mg(2+)</name>
        <dbReference type="ChEBI" id="CHEBI:18420"/>
    </ligand>
</feature>
<sequence>MTSHPAQPGAADLDAALHDLRRHLRGWPVSSAICLSRQPSDLPDVPPPFPLPAHAPTHRHHDWHAGRRCAAHALHLLGHPDALLPLPRTPGGAPDWPAGTHGSLSHAGGLTVAAAARAPQRVGLDLEPLTGPAPDARRWRHVLTESAFKALWPLRPDPLDPTHFHAPPPPDPARTQGVADVHVLGWPGPLQVRWAHTHGFLLALTLLPAPPEAP</sequence>
<dbReference type="PANTHER" id="PTHR38096:SF1">
    <property type="entry name" value="ENTEROBACTIN SYNTHASE COMPONENT D"/>
    <property type="match status" value="1"/>
</dbReference>
<proteinExistence type="predicted"/>
<protein>
    <recommendedName>
        <fullName evidence="3">4'-phosphopantetheinyl transferase N-terminal domain-containing protein</fullName>
    </recommendedName>
</protein>
<evidence type="ECO:0000256" key="1">
    <source>
        <dbReference type="PIRSR" id="PIRSR603542-1"/>
    </source>
</evidence>
<keyword evidence="5" id="KW-1185">Reference proteome</keyword>
<evidence type="ECO:0000256" key="2">
    <source>
        <dbReference type="PIRSR" id="PIRSR603542-2"/>
    </source>
</evidence>
<dbReference type="GO" id="GO:0005886">
    <property type="term" value="C:plasma membrane"/>
    <property type="evidence" value="ECO:0007669"/>
    <property type="project" value="TreeGrafter"/>
</dbReference>
<evidence type="ECO:0000313" key="5">
    <source>
        <dbReference type="Proteomes" id="UP000430519"/>
    </source>
</evidence>
<feature type="binding site" evidence="1">
    <location>
        <begin position="105"/>
        <end position="106"/>
    </location>
    <ligand>
        <name>CoA</name>
        <dbReference type="ChEBI" id="CHEBI:57287"/>
    </ligand>
</feature>
<evidence type="ECO:0000259" key="3">
    <source>
        <dbReference type="Pfam" id="PF17837"/>
    </source>
</evidence>
<dbReference type="AlphaFoldDB" id="A0A6I4YP72"/>
<comment type="cofactor">
    <cofactor evidence="2">
        <name>Mg(2+)</name>
        <dbReference type="ChEBI" id="CHEBI:18420"/>
    </cofactor>
</comment>
<feature type="binding site" evidence="1">
    <location>
        <position position="59"/>
    </location>
    <ligand>
        <name>CoA</name>
        <dbReference type="ChEBI" id="CHEBI:57287"/>
    </ligand>
</feature>
<dbReference type="GO" id="GO:0008897">
    <property type="term" value="F:holo-[acyl-carrier-protein] synthase activity"/>
    <property type="evidence" value="ECO:0007669"/>
    <property type="project" value="InterPro"/>
</dbReference>
<dbReference type="InterPro" id="IPR003542">
    <property type="entry name" value="Enbac_synth_compD-like"/>
</dbReference>
<evidence type="ECO:0000313" key="4">
    <source>
        <dbReference type="EMBL" id="MXV21596.1"/>
    </source>
</evidence>
<dbReference type="EMBL" id="WVHK01000110">
    <property type="protein sequence ID" value="MXV21596.1"/>
    <property type="molecule type" value="Genomic_DNA"/>
</dbReference>
<reference evidence="4 5" key="1">
    <citation type="submission" date="2019-11" db="EMBL/GenBank/DDBJ databases">
        <title>Genome sequence of Deinococcus xianganensis Y35, AI-2 producing algicidal bacterium, isolated from lake water.</title>
        <authorList>
            <person name="Li Y."/>
        </authorList>
    </citation>
    <scope>NUCLEOTIDE SEQUENCE [LARGE SCALE GENOMIC DNA]</scope>
    <source>
        <strain evidence="4 5">Y35</strain>
    </source>
</reference>
<dbReference type="InterPro" id="IPR037143">
    <property type="entry name" value="4-PPantetheinyl_Trfase_dom_sf"/>
</dbReference>
<dbReference type="Gene3D" id="3.90.470.20">
    <property type="entry name" value="4'-phosphopantetheinyl transferase domain"/>
    <property type="match status" value="1"/>
</dbReference>
<dbReference type="PANTHER" id="PTHR38096">
    <property type="entry name" value="ENTEROBACTIN SYNTHASE COMPONENT D"/>
    <property type="match status" value="1"/>
</dbReference>
<feature type="binding site" evidence="1">
    <location>
        <position position="67"/>
    </location>
    <ligand>
        <name>CoA</name>
        <dbReference type="ChEBI" id="CHEBI:57287"/>
    </ligand>
</feature>
<dbReference type="Proteomes" id="UP000430519">
    <property type="component" value="Unassembled WGS sequence"/>
</dbReference>
<dbReference type="GO" id="GO:0000287">
    <property type="term" value="F:magnesium ion binding"/>
    <property type="evidence" value="ECO:0007669"/>
    <property type="project" value="InterPro"/>
</dbReference>
<feature type="domain" description="4'-phosphopantetheinyl transferase N-terminal" evidence="3">
    <location>
        <begin position="53"/>
        <end position="116"/>
    </location>
</feature>
<keyword evidence="2" id="KW-0479">Metal-binding</keyword>
<dbReference type="GO" id="GO:0009239">
    <property type="term" value="P:enterobactin biosynthetic process"/>
    <property type="evidence" value="ECO:0007669"/>
    <property type="project" value="InterPro"/>
</dbReference>
<dbReference type="Pfam" id="PF17837">
    <property type="entry name" value="4PPT_N"/>
    <property type="match status" value="1"/>
</dbReference>
<name>A0A6I4YP72_9DEIO</name>
<comment type="caution">
    <text evidence="4">The sequence shown here is derived from an EMBL/GenBank/DDBJ whole genome shotgun (WGS) entry which is preliminary data.</text>
</comment>